<dbReference type="AlphaFoldDB" id="A0A8J3F7R1"/>
<protein>
    <submittedName>
        <fullName evidence="4">Methyltransferase</fullName>
    </submittedName>
</protein>
<name>A0A8J3F7R1_9ACTN</name>
<dbReference type="Pfam" id="PF13649">
    <property type="entry name" value="Methyltransf_25"/>
    <property type="match status" value="1"/>
</dbReference>
<proteinExistence type="predicted"/>
<evidence type="ECO:0000259" key="3">
    <source>
        <dbReference type="Pfam" id="PF13649"/>
    </source>
</evidence>
<keyword evidence="2" id="KW-0808">Transferase</keyword>
<evidence type="ECO:0000256" key="2">
    <source>
        <dbReference type="ARBA" id="ARBA00022679"/>
    </source>
</evidence>
<evidence type="ECO:0000313" key="4">
    <source>
        <dbReference type="EMBL" id="GGJ90602.1"/>
    </source>
</evidence>
<organism evidence="4 5">
    <name type="scientific">Pilimelia anulata</name>
    <dbReference type="NCBI Taxonomy" id="53371"/>
    <lineage>
        <taxon>Bacteria</taxon>
        <taxon>Bacillati</taxon>
        <taxon>Actinomycetota</taxon>
        <taxon>Actinomycetes</taxon>
        <taxon>Micromonosporales</taxon>
        <taxon>Micromonosporaceae</taxon>
        <taxon>Pilimelia</taxon>
    </lineage>
</organism>
<reference evidence="4" key="1">
    <citation type="journal article" date="2014" name="Int. J. Syst. Evol. Microbiol.">
        <title>Complete genome sequence of Corynebacterium casei LMG S-19264T (=DSM 44701T), isolated from a smear-ripened cheese.</title>
        <authorList>
            <consortium name="US DOE Joint Genome Institute (JGI-PGF)"/>
            <person name="Walter F."/>
            <person name="Albersmeier A."/>
            <person name="Kalinowski J."/>
            <person name="Ruckert C."/>
        </authorList>
    </citation>
    <scope>NUCLEOTIDE SEQUENCE</scope>
    <source>
        <strain evidence="4">JCM 3090</strain>
    </source>
</reference>
<dbReference type="PANTHER" id="PTHR43861:SF1">
    <property type="entry name" value="TRANS-ACONITATE 2-METHYLTRANSFERASE"/>
    <property type="match status" value="1"/>
</dbReference>
<dbReference type="CDD" id="cd02440">
    <property type="entry name" value="AdoMet_MTases"/>
    <property type="match status" value="1"/>
</dbReference>
<dbReference type="PANTHER" id="PTHR43861">
    <property type="entry name" value="TRANS-ACONITATE 2-METHYLTRANSFERASE-RELATED"/>
    <property type="match status" value="1"/>
</dbReference>
<dbReference type="EMBL" id="BMQB01000004">
    <property type="protein sequence ID" value="GGJ90602.1"/>
    <property type="molecule type" value="Genomic_DNA"/>
</dbReference>
<comment type="caution">
    <text evidence="4">The sequence shown here is derived from an EMBL/GenBank/DDBJ whole genome shotgun (WGS) entry which is preliminary data.</text>
</comment>
<feature type="domain" description="Methyltransferase" evidence="3">
    <location>
        <begin position="48"/>
        <end position="146"/>
    </location>
</feature>
<dbReference type="RefSeq" id="WP_189169874.1">
    <property type="nucleotide sequence ID" value="NZ_BMQB01000004.1"/>
</dbReference>
<sequence>MLDASAARAWVARWDRQQERYLADREERFTVIGDVVTAALADRPAPRILDVACGPGSLAARLARRLPAAELVGLDADPVLLALAGAAYPAAARFAHADLRAADWPERAGVAGPLDAAVSTTALHWLSEADLGALYRRLGALIRPGGVLVNADHLYDDQPGVRALGRVVRKARAARAGVEDNEDWDAWWAAVEAAPELAEPVARRRASGYAHSDEADLSADTHARLLRAAGFAEVGVVWRSGDDTVLVALR</sequence>
<keyword evidence="5" id="KW-1185">Reference proteome</keyword>
<reference evidence="4" key="2">
    <citation type="submission" date="2020-09" db="EMBL/GenBank/DDBJ databases">
        <authorList>
            <person name="Sun Q."/>
            <person name="Ohkuma M."/>
        </authorList>
    </citation>
    <scope>NUCLEOTIDE SEQUENCE</scope>
    <source>
        <strain evidence="4">JCM 3090</strain>
    </source>
</reference>
<accession>A0A8J3F7R1</accession>
<evidence type="ECO:0000313" key="5">
    <source>
        <dbReference type="Proteomes" id="UP000649739"/>
    </source>
</evidence>
<dbReference type="GO" id="GO:0032259">
    <property type="term" value="P:methylation"/>
    <property type="evidence" value="ECO:0007669"/>
    <property type="project" value="UniProtKB-KW"/>
</dbReference>
<dbReference type="InterPro" id="IPR041698">
    <property type="entry name" value="Methyltransf_25"/>
</dbReference>
<dbReference type="Gene3D" id="3.40.50.150">
    <property type="entry name" value="Vaccinia Virus protein VP39"/>
    <property type="match status" value="1"/>
</dbReference>
<dbReference type="GO" id="GO:0008168">
    <property type="term" value="F:methyltransferase activity"/>
    <property type="evidence" value="ECO:0007669"/>
    <property type="project" value="UniProtKB-KW"/>
</dbReference>
<dbReference type="Proteomes" id="UP000649739">
    <property type="component" value="Unassembled WGS sequence"/>
</dbReference>
<keyword evidence="1 4" id="KW-0489">Methyltransferase</keyword>
<evidence type="ECO:0000256" key="1">
    <source>
        <dbReference type="ARBA" id="ARBA00022603"/>
    </source>
</evidence>
<dbReference type="InterPro" id="IPR029063">
    <property type="entry name" value="SAM-dependent_MTases_sf"/>
</dbReference>
<gene>
    <name evidence="4" type="ORF">GCM10010123_20560</name>
</gene>
<dbReference type="SUPFAM" id="SSF53335">
    <property type="entry name" value="S-adenosyl-L-methionine-dependent methyltransferases"/>
    <property type="match status" value="1"/>
</dbReference>